<dbReference type="SMART" id="SM00347">
    <property type="entry name" value="HTH_MARR"/>
    <property type="match status" value="1"/>
</dbReference>
<name>A0A263DBE0_9PSEU</name>
<dbReference type="InterPro" id="IPR039422">
    <property type="entry name" value="MarR/SlyA-like"/>
</dbReference>
<dbReference type="OrthoDB" id="8129006at2"/>
<evidence type="ECO:0000313" key="3">
    <source>
        <dbReference type="Proteomes" id="UP000242444"/>
    </source>
</evidence>
<dbReference type="EMBL" id="NKYE01000001">
    <property type="protein sequence ID" value="OZM74816.1"/>
    <property type="molecule type" value="Genomic_DNA"/>
</dbReference>
<dbReference type="Proteomes" id="UP000242444">
    <property type="component" value="Unassembled WGS sequence"/>
</dbReference>
<dbReference type="PANTHER" id="PTHR33164">
    <property type="entry name" value="TRANSCRIPTIONAL REGULATOR, MARR FAMILY"/>
    <property type="match status" value="1"/>
</dbReference>
<reference evidence="2 3" key="1">
    <citation type="submission" date="2017-07" db="EMBL/GenBank/DDBJ databases">
        <title>Amycolatopsis antarcticus sp. nov., isolated from the surface of an Antarcticus brown macroalga.</title>
        <authorList>
            <person name="Wang J."/>
            <person name="Leiva S."/>
            <person name="Huang J."/>
            <person name="Huang Y."/>
        </authorList>
    </citation>
    <scope>NUCLEOTIDE SEQUENCE [LARGE SCALE GENOMIC DNA]</scope>
    <source>
        <strain evidence="2 3">AU-G6</strain>
    </source>
</reference>
<proteinExistence type="predicted"/>
<feature type="domain" description="HTH marR-type" evidence="1">
    <location>
        <begin position="19"/>
        <end position="155"/>
    </location>
</feature>
<dbReference type="AlphaFoldDB" id="A0A263DBE0"/>
<dbReference type="InterPro" id="IPR036388">
    <property type="entry name" value="WH-like_DNA-bd_sf"/>
</dbReference>
<keyword evidence="3" id="KW-1185">Reference proteome</keyword>
<evidence type="ECO:0000313" key="2">
    <source>
        <dbReference type="EMBL" id="OZM74816.1"/>
    </source>
</evidence>
<dbReference type="Pfam" id="PF12802">
    <property type="entry name" value="MarR_2"/>
    <property type="match status" value="1"/>
</dbReference>
<dbReference type="SUPFAM" id="SSF46785">
    <property type="entry name" value="Winged helix' DNA-binding domain"/>
    <property type="match status" value="1"/>
</dbReference>
<dbReference type="Gene3D" id="1.10.10.10">
    <property type="entry name" value="Winged helix-like DNA-binding domain superfamily/Winged helix DNA-binding domain"/>
    <property type="match status" value="1"/>
</dbReference>
<comment type="caution">
    <text evidence="2">The sequence shown here is derived from an EMBL/GenBank/DDBJ whole genome shotgun (WGS) entry which is preliminary data.</text>
</comment>
<dbReference type="InterPro" id="IPR036390">
    <property type="entry name" value="WH_DNA-bd_sf"/>
</dbReference>
<dbReference type="GO" id="GO:0006950">
    <property type="term" value="P:response to stress"/>
    <property type="evidence" value="ECO:0007669"/>
    <property type="project" value="TreeGrafter"/>
</dbReference>
<gene>
    <name evidence="2" type="ORF">CFN78_00930</name>
</gene>
<dbReference type="PRINTS" id="PR00598">
    <property type="entry name" value="HTHMARR"/>
</dbReference>
<dbReference type="PANTHER" id="PTHR33164:SF106">
    <property type="entry name" value="TRANSCRIPTIONAL REGULATORY PROTEIN"/>
    <property type="match status" value="1"/>
</dbReference>
<dbReference type="GO" id="GO:0003700">
    <property type="term" value="F:DNA-binding transcription factor activity"/>
    <property type="evidence" value="ECO:0007669"/>
    <property type="project" value="InterPro"/>
</dbReference>
<evidence type="ECO:0000259" key="1">
    <source>
        <dbReference type="PROSITE" id="PS50995"/>
    </source>
</evidence>
<accession>A0A263DBE0</accession>
<organism evidence="2 3">
    <name type="scientific">Amycolatopsis antarctica</name>
    <dbReference type="NCBI Taxonomy" id="1854586"/>
    <lineage>
        <taxon>Bacteria</taxon>
        <taxon>Bacillati</taxon>
        <taxon>Actinomycetota</taxon>
        <taxon>Actinomycetes</taxon>
        <taxon>Pseudonocardiales</taxon>
        <taxon>Pseudonocardiaceae</taxon>
        <taxon>Amycolatopsis</taxon>
    </lineage>
</organism>
<dbReference type="InParanoid" id="A0A263DBE0"/>
<dbReference type="PROSITE" id="PS50995">
    <property type="entry name" value="HTH_MARR_2"/>
    <property type="match status" value="1"/>
</dbReference>
<dbReference type="InterPro" id="IPR000835">
    <property type="entry name" value="HTH_MarR-typ"/>
</dbReference>
<sequence>MCGTVIRSRVGVNVGETDRAELTSGVLTALAGWQIPILQLNGMIADRLGVTWTDLQALYVLANHGPATPGELAKRVNLTTGSASRMIDRLDRAGYVRRVPDPADRRRVVIEPVPEGVERVGALYESLNERHRRDLDGFEDAELAVLLRFMRAAEATTEAEIRAM</sequence>
<dbReference type="InterPro" id="IPR011991">
    <property type="entry name" value="ArsR-like_HTH"/>
</dbReference>
<dbReference type="CDD" id="cd00090">
    <property type="entry name" value="HTH_ARSR"/>
    <property type="match status" value="1"/>
</dbReference>
<protein>
    <submittedName>
        <fullName evidence="2">MarR family transcriptional regulator</fullName>
    </submittedName>
</protein>